<feature type="compositionally biased region" description="Basic and acidic residues" evidence="2">
    <location>
        <begin position="729"/>
        <end position="749"/>
    </location>
</feature>
<feature type="compositionally biased region" description="Acidic residues" evidence="2">
    <location>
        <begin position="758"/>
        <end position="770"/>
    </location>
</feature>
<evidence type="ECO:0000256" key="2">
    <source>
        <dbReference type="SAM" id="MobiDB-lite"/>
    </source>
</evidence>
<dbReference type="GO" id="GO:0016020">
    <property type="term" value="C:membrane"/>
    <property type="evidence" value="ECO:0007669"/>
    <property type="project" value="TreeGrafter"/>
</dbReference>
<organism evidence="3 4">
    <name type="scientific">Sphaeramia orbicularis</name>
    <name type="common">orbiculate cardinalfish</name>
    <dbReference type="NCBI Taxonomy" id="375764"/>
    <lineage>
        <taxon>Eukaryota</taxon>
        <taxon>Metazoa</taxon>
        <taxon>Chordata</taxon>
        <taxon>Craniata</taxon>
        <taxon>Vertebrata</taxon>
        <taxon>Euteleostomi</taxon>
        <taxon>Actinopterygii</taxon>
        <taxon>Neopterygii</taxon>
        <taxon>Teleostei</taxon>
        <taxon>Neoteleostei</taxon>
        <taxon>Acanthomorphata</taxon>
        <taxon>Gobiaria</taxon>
        <taxon>Kurtiformes</taxon>
        <taxon>Apogonoidei</taxon>
        <taxon>Apogonidae</taxon>
        <taxon>Apogoninae</taxon>
        <taxon>Sphaeramia</taxon>
    </lineage>
</organism>
<feature type="region of interest" description="Disordered" evidence="2">
    <location>
        <begin position="867"/>
        <end position="951"/>
    </location>
</feature>
<reference evidence="3" key="2">
    <citation type="submission" date="2025-08" db="UniProtKB">
        <authorList>
            <consortium name="Ensembl"/>
        </authorList>
    </citation>
    <scope>IDENTIFICATION</scope>
</reference>
<reference evidence="3" key="1">
    <citation type="submission" date="2019-06" db="EMBL/GenBank/DDBJ databases">
        <authorList>
            <consortium name="Wellcome Sanger Institute Data Sharing"/>
        </authorList>
    </citation>
    <scope>NUCLEOTIDE SEQUENCE [LARGE SCALE GENOMIC DNA]</scope>
</reference>
<feature type="compositionally biased region" description="Pro residues" evidence="2">
    <location>
        <begin position="507"/>
        <end position="533"/>
    </location>
</feature>
<dbReference type="GO" id="GO:0005576">
    <property type="term" value="C:extracellular region"/>
    <property type="evidence" value="ECO:0007669"/>
    <property type="project" value="InterPro"/>
</dbReference>
<proteinExistence type="inferred from homology"/>
<dbReference type="InParanoid" id="A0A673CCQ7"/>
<feature type="compositionally biased region" description="Basic and acidic residues" evidence="2">
    <location>
        <begin position="644"/>
        <end position="658"/>
    </location>
</feature>
<dbReference type="Pfam" id="PF05461">
    <property type="entry name" value="ApoL"/>
    <property type="match status" value="1"/>
</dbReference>
<feature type="region of interest" description="Disordered" evidence="2">
    <location>
        <begin position="1"/>
        <end position="26"/>
    </location>
</feature>
<evidence type="ECO:0000313" key="3">
    <source>
        <dbReference type="Ensembl" id="ENSSORP00005051865.1"/>
    </source>
</evidence>
<feature type="compositionally biased region" description="Basic and acidic residues" evidence="2">
    <location>
        <begin position="602"/>
        <end position="613"/>
    </location>
</feature>
<feature type="region of interest" description="Disordered" evidence="2">
    <location>
        <begin position="581"/>
        <end position="777"/>
    </location>
</feature>
<dbReference type="PANTHER" id="PTHR14096:SF64">
    <property type="match status" value="1"/>
</dbReference>
<accession>A0A673CCQ7</accession>
<feature type="region of interest" description="Disordered" evidence="2">
    <location>
        <begin position="452"/>
        <end position="564"/>
    </location>
</feature>
<dbReference type="Proteomes" id="UP000472271">
    <property type="component" value="Chromosome 18"/>
</dbReference>
<name>A0A673CCQ7_9TELE</name>
<feature type="compositionally biased region" description="Acidic residues" evidence="2">
    <location>
        <begin position="872"/>
        <end position="883"/>
    </location>
</feature>
<dbReference type="GO" id="GO:0006869">
    <property type="term" value="P:lipid transport"/>
    <property type="evidence" value="ECO:0007669"/>
    <property type="project" value="InterPro"/>
</dbReference>
<dbReference type="InterPro" id="IPR008405">
    <property type="entry name" value="ApoL"/>
</dbReference>
<evidence type="ECO:0000256" key="1">
    <source>
        <dbReference type="ARBA" id="ARBA00010090"/>
    </source>
</evidence>
<feature type="compositionally biased region" description="Polar residues" evidence="2">
    <location>
        <begin position="907"/>
        <end position="931"/>
    </location>
</feature>
<feature type="region of interest" description="Disordered" evidence="2">
    <location>
        <begin position="791"/>
        <end position="838"/>
    </location>
</feature>
<sequence length="1310" mass="145256">MMGETTTGNEVENSGETEAVSAERRPSIVTLQNMLRRVSHSPFHNQYEVGHVSAAATDVMDKQELHLKQNGLETEDSHLPVAAAQNGEQEMPKNEVSGTLDRMNPFYSYYLESGSKGYLQDAGRKPSEEMSFNTLFLPPPEFQSSPMDAEWDVDIVENQTSHFEPPKDLYPELTHNPIPDIFQASALPHNESSNGRFRDVTLNSPDLLQPFQPQNLSTTTDQLKEQVGNPFHPAKTEELLRATHADEVDKPFSVFVDPFKSLSEGDNVFQSLQPTVGNPFYNDTTKDADLFQSVSSKNKELFDIREGKPEMDIFGTYSNEKLNIFSTSSTNTVDPFPSPITRNLFQDVSSVDDPFGDTPPKQSDPFGDISAADIFQPLPSWTKSNGILKTTPDTKATHSASPLNIAAENNLDLQLSSAADESLDPLEPEPLGSHSNIQTSAAWITAAEGPKHNILQPTPFSQASGLSAPPSPSPTEMTHVHTFKRPPKPLPRTRPPRALKPEKPPPPEKPPQPAMPIDPEPVVPKPPPKPALPKLPSKPAFKPLPGIRRRPKPQQHVKPVEPENYVVFEDILLLGQEKCVEDWPEDSPELSPDFKPSGALRLRRESLKVKVDSDGGSGEEQEGPGSQSKKRDKKFRVSMVSRRGSKDKFPDDTTEGKSRTLPFPRKSSKDYLSDIHTSPGENEDGEQNGMDHKKNVLKTHVTKVTRLLRRASTTSSVPEGKHMNGHLPQDSKDGDFSKKSKKDSIRRWSEGTVLDDSSGVEEEGGEDNDYTETKKKKKLSIKFVPHRGFTISVKKPQEEPKGAYGHALRKGSKEKSPEEIMGAHGYTPRNKWQYDGSDDVEEKIDLSLQSANQADFVDDEDLKKTHQSFAGLDDDNDDDDEEMCGMGDCKPKNPKHKPPVPPRKPKTSSNSSAQTDQIRLDHTTLQQTSSEDVFAEDERTPKGKYSVSPMDMYDTDQDELDICKPKKSSKLKVLKKLKVKRKTMDLECEDPPGATSSDYMSEAARAEWLAAQKDGRVVDGLEDEDEEGDTDSLMEWWYTVEQWDELPSDDEEIVMKEDESKSFSILADKVHRGLRVFNKVFTERAEVLWQYIISLHAIADDISTFHQKAKIAGITGGTTTAVGGVAAITGLALAPFTFGASLIVTAVGVGVATAGGITSASAAISDNVNNMHDRKKVEVVLEEYEVHLLDIAKILHFINTGLYKLRGHPFLRSGTQHYSEDWEIRRAVQMISLVDSPVMRATEVVDGTVSAVQGLFTGMDKYFTKDSRELKKGCKKEMVGQIKQVATLLNDGIVELNAIREELQDATGTI</sequence>
<dbReference type="OrthoDB" id="6363454at2759"/>
<feature type="compositionally biased region" description="Basic residues" evidence="2">
    <location>
        <begin position="695"/>
        <end position="709"/>
    </location>
</feature>
<keyword evidence="4" id="KW-1185">Reference proteome</keyword>
<comment type="similarity">
    <text evidence="1">Belongs to the apolipoprotein L family.</text>
</comment>
<feature type="compositionally biased region" description="Low complexity" evidence="2">
    <location>
        <begin position="534"/>
        <end position="545"/>
    </location>
</feature>
<feature type="compositionally biased region" description="Basic residues" evidence="2">
    <location>
        <begin position="892"/>
        <end position="906"/>
    </location>
</feature>
<protein>
    <submittedName>
        <fullName evidence="3">Uncharacterized LOC115438886</fullName>
    </submittedName>
</protein>
<evidence type="ECO:0000313" key="4">
    <source>
        <dbReference type="Proteomes" id="UP000472271"/>
    </source>
</evidence>
<dbReference type="GO" id="GO:0042157">
    <property type="term" value="P:lipoprotein metabolic process"/>
    <property type="evidence" value="ECO:0007669"/>
    <property type="project" value="InterPro"/>
</dbReference>
<dbReference type="GO" id="GO:0008289">
    <property type="term" value="F:lipid binding"/>
    <property type="evidence" value="ECO:0007669"/>
    <property type="project" value="InterPro"/>
</dbReference>
<feature type="compositionally biased region" description="Polar residues" evidence="2">
    <location>
        <begin position="1"/>
        <end position="16"/>
    </location>
</feature>
<reference evidence="3" key="3">
    <citation type="submission" date="2025-09" db="UniProtKB">
        <authorList>
            <consortium name="Ensembl"/>
        </authorList>
    </citation>
    <scope>IDENTIFICATION</scope>
</reference>
<dbReference type="Ensembl" id="ENSSORT00005053103.1">
    <property type="protein sequence ID" value="ENSSORP00005051865.1"/>
    <property type="gene ID" value="ENSSORG00005023420.1"/>
</dbReference>
<gene>
    <name evidence="3" type="primary">si:cabz01007807.1</name>
</gene>
<dbReference type="PANTHER" id="PTHR14096">
    <property type="entry name" value="APOLIPOPROTEIN L"/>
    <property type="match status" value="1"/>
</dbReference>